<dbReference type="InterPro" id="IPR002052">
    <property type="entry name" value="DNA_methylase_N6_adenine_CS"/>
</dbReference>
<dbReference type="InterPro" id="IPR029063">
    <property type="entry name" value="SAM-dependent_MTases_sf"/>
</dbReference>
<dbReference type="CDD" id="cd02440">
    <property type="entry name" value="AdoMet_MTases"/>
    <property type="match status" value="1"/>
</dbReference>
<reference evidence="9 10" key="1">
    <citation type="submission" date="2019-02" db="EMBL/GenBank/DDBJ databases">
        <authorList>
            <person name="Manzano-Marin A."/>
            <person name="Manzano-Marin A."/>
        </authorList>
    </citation>
    <scope>NUCLEOTIDE SEQUENCE [LARGE SCALE GENOMIC DNA]</scope>
    <source>
        <strain evidence="9 10">ErCipseudotaxifoliae</strain>
    </source>
</reference>
<evidence type="ECO:0000256" key="5">
    <source>
        <dbReference type="ARBA" id="ARBA00022691"/>
    </source>
</evidence>
<dbReference type="Pfam" id="PF05175">
    <property type="entry name" value="MTS"/>
    <property type="match status" value="1"/>
</dbReference>
<evidence type="ECO:0000256" key="3">
    <source>
        <dbReference type="ARBA" id="ARBA00022603"/>
    </source>
</evidence>
<dbReference type="RefSeq" id="WP_072666195.1">
    <property type="nucleotide sequence ID" value="NZ_LR217725.1"/>
</dbReference>
<evidence type="ECO:0000313" key="9">
    <source>
        <dbReference type="EMBL" id="VFP86862.1"/>
    </source>
</evidence>
<dbReference type="HAMAP" id="MF_01862">
    <property type="entry name" value="16SrRNA_methyltr_C"/>
    <property type="match status" value="1"/>
</dbReference>
<dbReference type="InterPro" id="IPR013675">
    <property type="entry name" value="Mtase_sm_N"/>
</dbReference>
<dbReference type="Proteomes" id="UP000294462">
    <property type="component" value="Chromosome"/>
</dbReference>
<keyword evidence="10" id="KW-1185">Reference proteome</keyword>
<comment type="similarity">
    <text evidence="6">Belongs to the methyltransferase superfamily. RsmC family.</text>
</comment>
<dbReference type="InterPro" id="IPR007848">
    <property type="entry name" value="Small_mtfrase_dom"/>
</dbReference>
<dbReference type="PANTHER" id="PTHR47816:SF4">
    <property type="entry name" value="RIBOSOMAL RNA SMALL SUBUNIT METHYLTRANSFERASE C"/>
    <property type="match status" value="1"/>
</dbReference>
<dbReference type="OrthoDB" id="9816072at2"/>
<dbReference type="GO" id="GO:0003676">
    <property type="term" value="F:nucleic acid binding"/>
    <property type="evidence" value="ECO:0007669"/>
    <property type="project" value="InterPro"/>
</dbReference>
<dbReference type="InterPro" id="IPR023543">
    <property type="entry name" value="rRNA_ssu_MeTfrase_C"/>
</dbReference>
<comment type="catalytic activity">
    <reaction evidence="6">
        <text>guanosine(1207) in 16S rRNA + S-adenosyl-L-methionine = N(2)-methylguanosine(1207) in 16S rRNA + S-adenosyl-L-homocysteine + H(+)</text>
        <dbReference type="Rhea" id="RHEA:42736"/>
        <dbReference type="Rhea" id="RHEA-COMP:10213"/>
        <dbReference type="Rhea" id="RHEA-COMP:10214"/>
        <dbReference type="ChEBI" id="CHEBI:15378"/>
        <dbReference type="ChEBI" id="CHEBI:57856"/>
        <dbReference type="ChEBI" id="CHEBI:59789"/>
        <dbReference type="ChEBI" id="CHEBI:74269"/>
        <dbReference type="ChEBI" id="CHEBI:74481"/>
        <dbReference type="EC" id="2.1.1.172"/>
    </reaction>
</comment>
<proteinExistence type="inferred from homology"/>
<keyword evidence="4 6" id="KW-0808">Transferase</keyword>
<feature type="domain" description="Methyltransferase small N-terminal" evidence="8">
    <location>
        <begin position="8"/>
        <end position="161"/>
    </location>
</feature>
<dbReference type="SUPFAM" id="SSF53335">
    <property type="entry name" value="S-adenosyl-L-methionine-dependent methyltransferases"/>
    <property type="match status" value="1"/>
</dbReference>
<sequence>MSMFSPASMMLLRHHNKFTKRHIIFSGNLQDTLSVQLETENSYIHTQQYHHWETLNKILQTNVDFSLLPASNIVDNCDTLIYYWPNNKKKAKFQLHNLLSLLTCGSDIFIVGEYSHGIRSAHNMLSSWVDLIKIDSAYRCGLYYGSLERKPYFNSYEFWHEHLVGGLILKSLPGVFGYNGLDHGTQLLLSTFSPGIQGKILDIGCGTGVISAVIASRSPLANIMLTDVSAAALAASKATLLCNNLTGTVIASNVYSKITGYFNMIVANPPFHDGSKVTLDIARTLIRGAPEFLYKGGELRIVANAFLPYHHILNEVFGHYTVIIHNKYFKVYSAKKTH</sequence>
<keyword evidence="3 6" id="KW-0489">Methyltransferase</keyword>
<accession>A0A451DJH4</accession>
<evidence type="ECO:0000259" key="7">
    <source>
        <dbReference type="Pfam" id="PF05175"/>
    </source>
</evidence>
<dbReference type="GO" id="GO:0052914">
    <property type="term" value="F:16S rRNA (guanine(1207)-N(2))-methyltransferase activity"/>
    <property type="evidence" value="ECO:0007669"/>
    <property type="project" value="UniProtKB-EC"/>
</dbReference>
<name>A0A451DJH4_9GAMM</name>
<gene>
    <name evidence="6 9" type="primary">rsmC</name>
    <name evidence="9" type="ORF">ERCIPSTX3056_287</name>
</gene>
<evidence type="ECO:0000313" key="10">
    <source>
        <dbReference type="Proteomes" id="UP000294462"/>
    </source>
</evidence>
<dbReference type="InterPro" id="IPR046977">
    <property type="entry name" value="RsmC/RlmG"/>
</dbReference>
<comment type="function">
    <text evidence="6">Specifically methylates the guanine in position 1207 of 16S rRNA in the 30S particle.</text>
</comment>
<comment type="subunit">
    <text evidence="6">Monomer.</text>
</comment>
<evidence type="ECO:0000256" key="6">
    <source>
        <dbReference type="HAMAP-Rule" id="MF_01862"/>
    </source>
</evidence>
<dbReference type="NCBIfam" id="NF007023">
    <property type="entry name" value="PRK09489.1"/>
    <property type="match status" value="1"/>
</dbReference>
<dbReference type="AlphaFoldDB" id="A0A451DJH4"/>
<keyword evidence="1 6" id="KW-0963">Cytoplasm</keyword>
<feature type="domain" description="Methyltransferase small" evidence="7">
    <location>
        <begin position="167"/>
        <end position="333"/>
    </location>
</feature>
<organism evidence="9 10">
    <name type="scientific">Candidatus Erwinia haradaeae</name>
    <dbReference type="NCBI Taxonomy" id="1922217"/>
    <lineage>
        <taxon>Bacteria</taxon>
        <taxon>Pseudomonadati</taxon>
        <taxon>Pseudomonadota</taxon>
        <taxon>Gammaproteobacteria</taxon>
        <taxon>Enterobacterales</taxon>
        <taxon>Erwiniaceae</taxon>
        <taxon>Erwinia</taxon>
    </lineage>
</organism>
<evidence type="ECO:0000256" key="4">
    <source>
        <dbReference type="ARBA" id="ARBA00022679"/>
    </source>
</evidence>
<dbReference type="PANTHER" id="PTHR47816">
    <property type="entry name" value="RIBOSOMAL RNA SMALL SUBUNIT METHYLTRANSFERASE C"/>
    <property type="match status" value="1"/>
</dbReference>
<dbReference type="EMBL" id="LR217725">
    <property type="protein sequence ID" value="VFP86862.1"/>
    <property type="molecule type" value="Genomic_DNA"/>
</dbReference>
<evidence type="ECO:0000256" key="1">
    <source>
        <dbReference type="ARBA" id="ARBA00022490"/>
    </source>
</evidence>
<protein>
    <recommendedName>
        <fullName evidence="6">Ribosomal RNA small subunit methyltransferase C</fullName>
        <ecNumber evidence="6">2.1.1.172</ecNumber>
    </recommendedName>
    <alternativeName>
        <fullName evidence="6">16S rRNA m2G1207 methyltransferase</fullName>
    </alternativeName>
    <alternativeName>
        <fullName evidence="6">rRNA (guanine-N(2)-)-methyltransferase RsmC</fullName>
    </alternativeName>
</protein>
<evidence type="ECO:0000259" key="8">
    <source>
        <dbReference type="Pfam" id="PF08468"/>
    </source>
</evidence>
<evidence type="ECO:0000256" key="2">
    <source>
        <dbReference type="ARBA" id="ARBA00022552"/>
    </source>
</evidence>
<dbReference type="KEGG" id="ehd:ERCIPSTX3056_287"/>
<keyword evidence="5 6" id="KW-0949">S-adenosyl-L-methionine</keyword>
<dbReference type="Gene3D" id="3.40.50.150">
    <property type="entry name" value="Vaccinia Virus protein VP39"/>
    <property type="match status" value="2"/>
</dbReference>
<comment type="subcellular location">
    <subcellularLocation>
        <location evidence="6">Cytoplasm</location>
    </subcellularLocation>
</comment>
<dbReference type="GO" id="GO:0005737">
    <property type="term" value="C:cytoplasm"/>
    <property type="evidence" value="ECO:0007669"/>
    <property type="project" value="UniProtKB-SubCell"/>
</dbReference>
<dbReference type="Pfam" id="PF08468">
    <property type="entry name" value="MTS_N"/>
    <property type="match status" value="1"/>
</dbReference>
<dbReference type="PROSITE" id="PS00092">
    <property type="entry name" value="N6_MTASE"/>
    <property type="match status" value="1"/>
</dbReference>
<keyword evidence="2 6" id="KW-0698">rRNA processing</keyword>
<dbReference type="EC" id="2.1.1.172" evidence="6"/>